<dbReference type="EMBL" id="JH430400">
    <property type="status" value="NOT_ANNOTATED_CDS"/>
    <property type="molecule type" value="Genomic_DNA"/>
</dbReference>
<name>T1JMH9_STRMM</name>
<dbReference type="HOGENOM" id="CLU_2561166_0_0_1"/>
<protein>
    <submittedName>
        <fullName evidence="2">Uncharacterized protein</fullName>
    </submittedName>
</protein>
<reference evidence="3" key="1">
    <citation type="submission" date="2011-05" db="EMBL/GenBank/DDBJ databases">
        <authorList>
            <person name="Richards S.R."/>
            <person name="Qu J."/>
            <person name="Jiang H."/>
            <person name="Jhangiani S.N."/>
            <person name="Agravi P."/>
            <person name="Goodspeed R."/>
            <person name="Gross S."/>
            <person name="Mandapat C."/>
            <person name="Jackson L."/>
            <person name="Mathew T."/>
            <person name="Pu L."/>
            <person name="Thornton R."/>
            <person name="Saada N."/>
            <person name="Wilczek-Boney K.B."/>
            <person name="Lee S."/>
            <person name="Kovar C."/>
            <person name="Wu Y."/>
            <person name="Scherer S.E."/>
            <person name="Worley K.C."/>
            <person name="Muzny D.M."/>
            <person name="Gibbs R."/>
        </authorList>
    </citation>
    <scope>NUCLEOTIDE SEQUENCE</scope>
    <source>
        <strain evidence="3">Brora</strain>
    </source>
</reference>
<proteinExistence type="predicted"/>
<keyword evidence="1" id="KW-0812">Transmembrane</keyword>
<sequence length="82" mass="9387">MGVTYLSYVHQMIPELIIITVSNNIRLFCKVLLIIKAIFGIISINGLVNETFPTEYNQHSKKNVLMRFFANQGWSLRMLLGA</sequence>
<dbReference type="AlphaFoldDB" id="T1JMH9"/>
<dbReference type="EnsemblMetazoa" id="SMAR015059-RA">
    <property type="protein sequence ID" value="SMAR015059-PA"/>
    <property type="gene ID" value="SMAR015059"/>
</dbReference>
<dbReference type="Proteomes" id="UP000014500">
    <property type="component" value="Unassembled WGS sequence"/>
</dbReference>
<evidence type="ECO:0000313" key="3">
    <source>
        <dbReference type="Proteomes" id="UP000014500"/>
    </source>
</evidence>
<accession>T1JMH9</accession>
<reference evidence="2" key="2">
    <citation type="submission" date="2015-02" db="UniProtKB">
        <authorList>
            <consortium name="EnsemblMetazoa"/>
        </authorList>
    </citation>
    <scope>IDENTIFICATION</scope>
</reference>
<evidence type="ECO:0000313" key="2">
    <source>
        <dbReference type="EnsemblMetazoa" id="SMAR015059-PA"/>
    </source>
</evidence>
<feature type="transmembrane region" description="Helical" evidence="1">
    <location>
        <begin position="27"/>
        <end position="48"/>
    </location>
</feature>
<keyword evidence="1" id="KW-0472">Membrane</keyword>
<keyword evidence="3" id="KW-1185">Reference proteome</keyword>
<organism evidence="2 3">
    <name type="scientific">Strigamia maritima</name>
    <name type="common">European centipede</name>
    <name type="synonym">Geophilus maritimus</name>
    <dbReference type="NCBI Taxonomy" id="126957"/>
    <lineage>
        <taxon>Eukaryota</taxon>
        <taxon>Metazoa</taxon>
        <taxon>Ecdysozoa</taxon>
        <taxon>Arthropoda</taxon>
        <taxon>Myriapoda</taxon>
        <taxon>Chilopoda</taxon>
        <taxon>Pleurostigmophora</taxon>
        <taxon>Geophilomorpha</taxon>
        <taxon>Linotaeniidae</taxon>
        <taxon>Strigamia</taxon>
    </lineage>
</organism>
<keyword evidence="1" id="KW-1133">Transmembrane helix</keyword>
<evidence type="ECO:0000256" key="1">
    <source>
        <dbReference type="SAM" id="Phobius"/>
    </source>
</evidence>